<gene>
    <name evidence="12" type="ORF">Agub_g15041</name>
</gene>
<accession>A0AAD3E447</accession>
<dbReference type="GO" id="GO:0016020">
    <property type="term" value="C:membrane"/>
    <property type="evidence" value="ECO:0007669"/>
    <property type="project" value="UniProtKB-SubCell"/>
</dbReference>
<evidence type="ECO:0000256" key="4">
    <source>
        <dbReference type="ARBA" id="ARBA00022771"/>
    </source>
</evidence>
<comment type="subcellular location">
    <subcellularLocation>
        <location evidence="1">Membrane</location>
        <topology evidence="1">Multi-pass membrane protein</topology>
    </subcellularLocation>
</comment>
<evidence type="ECO:0000256" key="3">
    <source>
        <dbReference type="ARBA" id="ARBA00022723"/>
    </source>
</evidence>
<evidence type="ECO:0000256" key="6">
    <source>
        <dbReference type="ARBA" id="ARBA00022833"/>
    </source>
</evidence>
<dbReference type="GO" id="GO:0008270">
    <property type="term" value="F:zinc ion binding"/>
    <property type="evidence" value="ECO:0007669"/>
    <property type="project" value="UniProtKB-KW"/>
</dbReference>
<keyword evidence="8" id="KW-0472">Membrane</keyword>
<protein>
    <recommendedName>
        <fullName evidence="11">RING-type domain-containing protein</fullName>
    </recommendedName>
</protein>
<organism evidence="12 13">
    <name type="scientific">Astrephomene gubernaculifera</name>
    <dbReference type="NCBI Taxonomy" id="47775"/>
    <lineage>
        <taxon>Eukaryota</taxon>
        <taxon>Viridiplantae</taxon>
        <taxon>Chlorophyta</taxon>
        <taxon>core chlorophytes</taxon>
        <taxon>Chlorophyceae</taxon>
        <taxon>CS clade</taxon>
        <taxon>Chlamydomonadales</taxon>
        <taxon>Astrephomenaceae</taxon>
        <taxon>Astrephomene</taxon>
    </lineage>
</organism>
<evidence type="ECO:0000313" key="12">
    <source>
        <dbReference type="EMBL" id="GFR52472.1"/>
    </source>
</evidence>
<name>A0AAD3E447_9CHLO</name>
<feature type="compositionally biased region" description="Low complexity" evidence="10">
    <location>
        <begin position="58"/>
        <end position="67"/>
    </location>
</feature>
<dbReference type="SUPFAM" id="SSF57850">
    <property type="entry name" value="RING/U-box"/>
    <property type="match status" value="1"/>
</dbReference>
<dbReference type="AlphaFoldDB" id="A0AAD3E447"/>
<evidence type="ECO:0000259" key="11">
    <source>
        <dbReference type="PROSITE" id="PS50089"/>
    </source>
</evidence>
<dbReference type="EMBL" id="BMAR01000065">
    <property type="protein sequence ID" value="GFR52472.1"/>
    <property type="molecule type" value="Genomic_DNA"/>
</dbReference>
<feature type="region of interest" description="Disordered" evidence="10">
    <location>
        <begin position="128"/>
        <end position="149"/>
    </location>
</feature>
<dbReference type="InterPro" id="IPR001841">
    <property type="entry name" value="Znf_RING"/>
</dbReference>
<sequence>MQPAPLDGAGHPATNEAWARLLELLQNAQAARPGNAGYPAYNPGDMEDASLEAESTTSADSSPARPDSPGERRASSSHATAIPHQPLYLQQTQPRQHPQSANAHRSFAYLSQLSRRPQAVTAAATSGAIAAQPVDSEDPEASVSASAERHRLATDSSGISLSVLAEWVSDLVPFTLLLLWVLILQHTNVLLLLVLLSSSILAANADIRKTLAMRTSQPPPPSAPPSTNAAASATSADLSISSGSSNAALRGASSSSSSRILAAAASVASWFGSLFAAGSLTRQLLRVVGVTAAAVLACVTDEPRVLRVLALQRVSPDSVLDALLLVLLGDSFLRLAAMLPKLATVAWFRYRLSSIIASSNSSNNARGGSSSSSVWGRGTRLLRRWFLGGSSSSSSLAAGTSRDGAGGGCGGCCAAGGAAGSWCARLLWSGGGLWAGGGGGGGGGSSYLTAGAGSGGGGGGGSGGTARALRQQSRVLTAVERGVAAYRAVIPAPVWYGYLLHGSGLSPVPASLFCGFYLALKAPYVIAQVKLLVLALRVALRQGALYGTYVGRDGEMGSFGACPVCQDPVSCAVRLDCGHVFCEECIVEWMERDRTCPMCRANVRPAGLPACNDGASPLLPQVF</sequence>
<evidence type="ECO:0000256" key="8">
    <source>
        <dbReference type="ARBA" id="ARBA00023136"/>
    </source>
</evidence>
<feature type="region of interest" description="Disordered" evidence="10">
    <location>
        <begin position="32"/>
        <end position="79"/>
    </location>
</feature>
<keyword evidence="6" id="KW-0862">Zinc</keyword>
<keyword evidence="5" id="KW-0833">Ubl conjugation pathway</keyword>
<keyword evidence="13" id="KW-1185">Reference proteome</keyword>
<keyword evidence="4 9" id="KW-0863">Zinc-finger</keyword>
<evidence type="ECO:0000256" key="2">
    <source>
        <dbReference type="ARBA" id="ARBA00022692"/>
    </source>
</evidence>
<dbReference type="Proteomes" id="UP001054857">
    <property type="component" value="Unassembled WGS sequence"/>
</dbReference>
<evidence type="ECO:0000256" key="1">
    <source>
        <dbReference type="ARBA" id="ARBA00004141"/>
    </source>
</evidence>
<keyword evidence="2" id="KW-0812">Transmembrane</keyword>
<comment type="caution">
    <text evidence="12">The sequence shown here is derived from an EMBL/GenBank/DDBJ whole genome shotgun (WGS) entry which is preliminary data.</text>
</comment>
<dbReference type="PANTHER" id="PTHR15860:SF0">
    <property type="entry name" value="LP20373P"/>
    <property type="match status" value="1"/>
</dbReference>
<feature type="domain" description="RING-type" evidence="11">
    <location>
        <begin position="562"/>
        <end position="600"/>
    </location>
</feature>
<dbReference type="InterPro" id="IPR044235">
    <property type="entry name" value="RNFT1/2"/>
</dbReference>
<reference evidence="12 13" key="1">
    <citation type="journal article" date="2021" name="Sci. Rep.">
        <title>Genome sequencing of the multicellular alga Astrephomene provides insights into convergent evolution of germ-soma differentiation.</title>
        <authorList>
            <person name="Yamashita S."/>
            <person name="Yamamoto K."/>
            <person name="Matsuzaki R."/>
            <person name="Suzuki S."/>
            <person name="Yamaguchi H."/>
            <person name="Hirooka S."/>
            <person name="Minakuchi Y."/>
            <person name="Miyagishima S."/>
            <person name="Kawachi M."/>
            <person name="Toyoda A."/>
            <person name="Nozaki H."/>
        </authorList>
    </citation>
    <scope>NUCLEOTIDE SEQUENCE [LARGE SCALE GENOMIC DNA]</scope>
    <source>
        <strain evidence="12 13">NIES-4017</strain>
    </source>
</reference>
<dbReference type="SMART" id="SM00184">
    <property type="entry name" value="RING"/>
    <property type="match status" value="1"/>
</dbReference>
<dbReference type="GO" id="GO:1904294">
    <property type="term" value="P:positive regulation of ERAD pathway"/>
    <property type="evidence" value="ECO:0007669"/>
    <property type="project" value="InterPro"/>
</dbReference>
<dbReference type="InterPro" id="IPR017907">
    <property type="entry name" value="Znf_RING_CS"/>
</dbReference>
<keyword evidence="3" id="KW-0479">Metal-binding</keyword>
<dbReference type="GO" id="GO:0061630">
    <property type="term" value="F:ubiquitin protein ligase activity"/>
    <property type="evidence" value="ECO:0007669"/>
    <property type="project" value="InterPro"/>
</dbReference>
<dbReference type="PROSITE" id="PS00518">
    <property type="entry name" value="ZF_RING_1"/>
    <property type="match status" value="1"/>
</dbReference>
<dbReference type="InterPro" id="IPR013083">
    <property type="entry name" value="Znf_RING/FYVE/PHD"/>
</dbReference>
<evidence type="ECO:0000256" key="10">
    <source>
        <dbReference type="SAM" id="MobiDB-lite"/>
    </source>
</evidence>
<proteinExistence type="predicted"/>
<dbReference type="PANTHER" id="PTHR15860">
    <property type="entry name" value="UNCHARACTERIZED RING FINGER-CONTAINING PROTEIN"/>
    <property type="match status" value="1"/>
</dbReference>
<evidence type="ECO:0000256" key="5">
    <source>
        <dbReference type="ARBA" id="ARBA00022786"/>
    </source>
</evidence>
<dbReference type="Pfam" id="PF13639">
    <property type="entry name" value="zf-RING_2"/>
    <property type="match status" value="1"/>
</dbReference>
<keyword evidence="7" id="KW-1133">Transmembrane helix</keyword>
<dbReference type="Gene3D" id="3.30.40.10">
    <property type="entry name" value="Zinc/RING finger domain, C3HC4 (zinc finger)"/>
    <property type="match status" value="1"/>
</dbReference>
<evidence type="ECO:0000256" key="7">
    <source>
        <dbReference type="ARBA" id="ARBA00022989"/>
    </source>
</evidence>
<evidence type="ECO:0000256" key="9">
    <source>
        <dbReference type="PROSITE-ProRule" id="PRU00175"/>
    </source>
</evidence>
<dbReference type="PROSITE" id="PS50089">
    <property type="entry name" value="ZF_RING_2"/>
    <property type="match status" value="1"/>
</dbReference>
<evidence type="ECO:0000313" key="13">
    <source>
        <dbReference type="Proteomes" id="UP001054857"/>
    </source>
</evidence>